<evidence type="ECO:0000259" key="1">
    <source>
        <dbReference type="Pfam" id="PF10988"/>
    </source>
</evidence>
<dbReference type="Pfam" id="PF10988">
    <property type="entry name" value="DUF2807"/>
    <property type="match status" value="1"/>
</dbReference>
<dbReference type="InterPro" id="IPR021255">
    <property type="entry name" value="DUF2807"/>
</dbReference>
<protein>
    <recommendedName>
        <fullName evidence="1">Putative auto-transporter adhesin head GIN domain-containing protein</fullName>
    </recommendedName>
</protein>
<dbReference type="SMR" id="A0A6N4SWX3"/>
<dbReference type="RefSeq" id="WP_011586908.1">
    <property type="nucleotide sequence ID" value="NC_008255.1"/>
</dbReference>
<reference evidence="2 3" key="1">
    <citation type="journal article" date="2007" name="Appl. Environ. Microbiol.">
        <title>Genome sequence of the cellulolytic gliding bacterium Cytophaga hutchinsonii.</title>
        <authorList>
            <person name="Xie G."/>
            <person name="Bruce D.C."/>
            <person name="Challacombe J.F."/>
            <person name="Chertkov O."/>
            <person name="Detter J.C."/>
            <person name="Gilna P."/>
            <person name="Han C.S."/>
            <person name="Lucas S."/>
            <person name="Misra M."/>
            <person name="Myers G.L."/>
            <person name="Richardson P."/>
            <person name="Tapia R."/>
            <person name="Thayer N."/>
            <person name="Thompson L.S."/>
            <person name="Brettin T.S."/>
            <person name="Henrissat B."/>
            <person name="Wilson D.B."/>
            <person name="McBride M.J."/>
        </authorList>
    </citation>
    <scope>NUCLEOTIDE SEQUENCE [LARGE SCALE GENOMIC DNA]</scope>
    <source>
        <strain evidence="3">ATCC 33406 / DSM 1761 / CIP 103989 / NBRC 15051 / NCIMB 9469 / D465</strain>
    </source>
</reference>
<feature type="domain" description="Putative auto-transporter adhesin head GIN" evidence="1">
    <location>
        <begin position="37"/>
        <end position="219"/>
    </location>
</feature>
<keyword evidence="3" id="KW-1185">Reference proteome</keyword>
<name>A0A6N4SWX3_CYTH3</name>
<dbReference type="PANTHER" id="PTHR39200:SF1">
    <property type="entry name" value="AUTO-TRANSPORTER ADHESIN HEAD GIN DOMAIN-CONTAINING PROTEIN-RELATED"/>
    <property type="match status" value="1"/>
</dbReference>
<dbReference type="Proteomes" id="UP000001822">
    <property type="component" value="Chromosome"/>
</dbReference>
<gene>
    <name evidence="2" type="ordered locus">CHU_3568</name>
</gene>
<organism evidence="2 3">
    <name type="scientific">Cytophaga hutchinsonii (strain ATCC 33406 / DSM 1761 / CIP 103989 / NBRC 15051 / NCIMB 9469 / D465)</name>
    <dbReference type="NCBI Taxonomy" id="269798"/>
    <lineage>
        <taxon>Bacteria</taxon>
        <taxon>Pseudomonadati</taxon>
        <taxon>Bacteroidota</taxon>
        <taxon>Cytophagia</taxon>
        <taxon>Cytophagales</taxon>
        <taxon>Cytophagaceae</taxon>
        <taxon>Cytophaga</taxon>
    </lineage>
</organism>
<dbReference type="PROSITE" id="PS51257">
    <property type="entry name" value="PROKAR_LIPOPROTEIN"/>
    <property type="match status" value="1"/>
</dbReference>
<dbReference type="KEGG" id="chu:CHU_3568"/>
<dbReference type="AlphaFoldDB" id="A0A6N4SWX3"/>
<dbReference type="OrthoDB" id="980382at2"/>
<evidence type="ECO:0000313" key="2">
    <source>
        <dbReference type="EMBL" id="ABG60801.1"/>
    </source>
</evidence>
<sequence>MKTKHILFGIFISSAVTSCNSIKGSGNVVTSIRPVQEFSGIISSGSFNMYLTQSAVQEVKIIADDNVLQYIETNVRDGILTVTFKDKVHIKNSTRLDIYVSGPVIEKINLEGSGNIQTTNRLHSNNLVLVLNGSGKMVAEDACETAIVQLNGSGNITLTGKAKNQTASVSGSGNVNASGFTTENTTASLSGSGSIGLYATESLHASLSGSGSIRYSGNPASVKKEVSGSGMVESR</sequence>
<dbReference type="EMBL" id="CP000383">
    <property type="protein sequence ID" value="ABG60801.1"/>
    <property type="molecule type" value="Genomic_DNA"/>
</dbReference>
<dbReference type="PANTHER" id="PTHR39200">
    <property type="entry name" value="HYPOTHETICAL EXPORTED PROTEIN"/>
    <property type="match status" value="1"/>
</dbReference>
<proteinExistence type="predicted"/>
<accession>A0A6N4SWX3</accession>
<evidence type="ECO:0000313" key="3">
    <source>
        <dbReference type="Proteomes" id="UP000001822"/>
    </source>
</evidence>
<dbReference type="Gene3D" id="2.160.20.120">
    <property type="match status" value="1"/>
</dbReference>